<name>A0A7J7SSK5_MYOMY</name>
<gene>
    <name evidence="1" type="ORF">mMyoMyo1_009430</name>
</gene>
<dbReference type="Proteomes" id="UP000527355">
    <property type="component" value="Unassembled WGS sequence"/>
</dbReference>
<reference evidence="1 2" key="1">
    <citation type="journal article" date="2020" name="Nature">
        <title>Six reference-quality genomes reveal evolution of bat adaptations.</title>
        <authorList>
            <person name="Jebb D."/>
            <person name="Huang Z."/>
            <person name="Pippel M."/>
            <person name="Hughes G.M."/>
            <person name="Lavrichenko K."/>
            <person name="Devanna P."/>
            <person name="Winkler S."/>
            <person name="Jermiin L.S."/>
            <person name="Skirmuntt E.C."/>
            <person name="Katzourakis A."/>
            <person name="Burkitt-Gray L."/>
            <person name="Ray D.A."/>
            <person name="Sullivan K.A.M."/>
            <person name="Roscito J.G."/>
            <person name="Kirilenko B.M."/>
            <person name="Davalos L.M."/>
            <person name="Corthals A.P."/>
            <person name="Power M.L."/>
            <person name="Jones G."/>
            <person name="Ransome R.D."/>
            <person name="Dechmann D.K.N."/>
            <person name="Locatelli A.G."/>
            <person name="Puechmaille S.J."/>
            <person name="Fedrigo O."/>
            <person name="Jarvis E.D."/>
            <person name="Hiller M."/>
            <person name="Vernes S.C."/>
            <person name="Myers E.W."/>
            <person name="Teeling E.C."/>
        </authorList>
    </citation>
    <scope>NUCLEOTIDE SEQUENCE [LARGE SCALE GENOMIC DNA]</scope>
    <source>
        <strain evidence="1">MMyoMyo1</strain>
        <tissue evidence="1">Flight muscle</tissue>
    </source>
</reference>
<proteinExistence type="predicted"/>
<keyword evidence="2" id="KW-1185">Reference proteome</keyword>
<accession>A0A7J7SSK5</accession>
<evidence type="ECO:0000313" key="2">
    <source>
        <dbReference type="Proteomes" id="UP000527355"/>
    </source>
</evidence>
<protein>
    <submittedName>
        <fullName evidence="1">Uncharacterized protein</fullName>
    </submittedName>
</protein>
<evidence type="ECO:0000313" key="1">
    <source>
        <dbReference type="EMBL" id="KAF6291067.1"/>
    </source>
</evidence>
<dbReference type="AlphaFoldDB" id="A0A7J7SSK5"/>
<dbReference type="EMBL" id="JABWUV010000018">
    <property type="protein sequence ID" value="KAF6291067.1"/>
    <property type="molecule type" value="Genomic_DNA"/>
</dbReference>
<sequence>MLLSLPPFLSEVSKYIYMCMFLKQQRDMSSQEIRSLALHGSQLRDVQDNPPPEKRVCDSRWVTLDFRYVISKDLFFLLLFLLFLKRKAGVLLPGTPSASCSTASHLPASPRQTLLLAGIHPVEAPMRGWAGGPLGCCLTCSLSFPATGREPGGGLVGSGPVFLVGRRSRGRCPLPGHQVARLGGRVSRGSR</sequence>
<comment type="caution">
    <text evidence="1">The sequence shown here is derived from an EMBL/GenBank/DDBJ whole genome shotgun (WGS) entry which is preliminary data.</text>
</comment>
<organism evidence="1 2">
    <name type="scientific">Myotis myotis</name>
    <name type="common">Greater mouse-eared bat</name>
    <name type="synonym">Vespertilio myotis</name>
    <dbReference type="NCBI Taxonomy" id="51298"/>
    <lineage>
        <taxon>Eukaryota</taxon>
        <taxon>Metazoa</taxon>
        <taxon>Chordata</taxon>
        <taxon>Craniata</taxon>
        <taxon>Vertebrata</taxon>
        <taxon>Euteleostomi</taxon>
        <taxon>Mammalia</taxon>
        <taxon>Eutheria</taxon>
        <taxon>Laurasiatheria</taxon>
        <taxon>Chiroptera</taxon>
        <taxon>Yangochiroptera</taxon>
        <taxon>Vespertilionidae</taxon>
        <taxon>Myotis</taxon>
    </lineage>
</organism>